<evidence type="ECO:0008006" key="3">
    <source>
        <dbReference type="Google" id="ProtNLM"/>
    </source>
</evidence>
<evidence type="ECO:0000313" key="1">
    <source>
        <dbReference type="EMBL" id="MBU9714421.1"/>
    </source>
</evidence>
<name>A0ABS6JL65_9BACI</name>
<gene>
    <name evidence="1" type="ORF">KS419_22020</name>
</gene>
<evidence type="ECO:0000313" key="2">
    <source>
        <dbReference type="Proteomes" id="UP000784880"/>
    </source>
</evidence>
<organism evidence="1 2">
    <name type="scientific">Evansella tamaricis</name>
    <dbReference type="NCBI Taxonomy" id="2069301"/>
    <lineage>
        <taxon>Bacteria</taxon>
        <taxon>Bacillati</taxon>
        <taxon>Bacillota</taxon>
        <taxon>Bacilli</taxon>
        <taxon>Bacillales</taxon>
        <taxon>Bacillaceae</taxon>
        <taxon>Evansella</taxon>
    </lineage>
</organism>
<reference evidence="1 2" key="1">
    <citation type="submission" date="2021-06" db="EMBL/GenBank/DDBJ databases">
        <title>Bacillus sp. RD4P76, an endophyte from a halophyte.</title>
        <authorList>
            <person name="Sun J.-Q."/>
        </authorList>
    </citation>
    <scope>NUCLEOTIDE SEQUENCE [LARGE SCALE GENOMIC DNA]</scope>
    <source>
        <strain evidence="1 2">CGMCC 1.15917</strain>
    </source>
</reference>
<dbReference type="RefSeq" id="WP_217068984.1">
    <property type="nucleotide sequence ID" value="NZ_JAHQCS010000178.1"/>
</dbReference>
<sequence>MINDFLNQECLIIPFTKDSYGKPQKGEPIPTPCRIKEEFKMVKNQAAEEVVSKLQFWFSPETEINFDCLIGYKGEHQIISIQPKYHLDGTPNRLVVYC</sequence>
<keyword evidence="2" id="KW-1185">Reference proteome</keyword>
<proteinExistence type="predicted"/>
<dbReference type="EMBL" id="JAHQCS010000178">
    <property type="protein sequence ID" value="MBU9714421.1"/>
    <property type="molecule type" value="Genomic_DNA"/>
</dbReference>
<accession>A0ABS6JL65</accession>
<protein>
    <recommendedName>
        <fullName evidence="3">Phage protein</fullName>
    </recommendedName>
</protein>
<comment type="caution">
    <text evidence="1">The sequence shown here is derived from an EMBL/GenBank/DDBJ whole genome shotgun (WGS) entry which is preliminary data.</text>
</comment>
<dbReference type="Proteomes" id="UP000784880">
    <property type="component" value="Unassembled WGS sequence"/>
</dbReference>